<reference evidence="1" key="2">
    <citation type="submission" date="2025-08" db="UniProtKB">
        <authorList>
            <consortium name="Ensembl"/>
        </authorList>
    </citation>
    <scope>IDENTIFICATION</scope>
</reference>
<evidence type="ECO:0000313" key="2">
    <source>
        <dbReference type="Proteomes" id="UP000694580"/>
    </source>
</evidence>
<gene>
    <name evidence="1" type="primary">SEC61B</name>
</gene>
<dbReference type="AlphaFoldDB" id="A0AAY4B5X2"/>
<reference evidence="1" key="3">
    <citation type="submission" date="2025-09" db="UniProtKB">
        <authorList>
            <consortium name="Ensembl"/>
        </authorList>
    </citation>
    <scope>IDENTIFICATION</scope>
</reference>
<reference evidence="1 2" key="1">
    <citation type="submission" date="2020-06" db="EMBL/GenBank/DDBJ databases">
        <authorList>
            <consortium name="Wellcome Sanger Institute Data Sharing"/>
        </authorList>
    </citation>
    <scope>NUCLEOTIDE SEQUENCE [LARGE SCALE GENOMIC DNA]</scope>
</reference>
<protein>
    <submittedName>
        <fullName evidence="1">Uncharacterized protein</fullName>
    </submittedName>
</protein>
<dbReference type="Proteomes" id="UP000694580">
    <property type="component" value="Chromosome 13"/>
</dbReference>
<keyword evidence="2" id="KW-1185">Reference proteome</keyword>
<sequence>RLYTSISSTTPSRIPCPCPAPVKRIDVCSSVRFRLMTSPSSRMILPAEWRSLPVISSRFKQPVSLTSCRRAGIIGRVPPAGGNAARGHNSAVGIWGAAWRHGRRRSG</sequence>
<accession>A0AAY4B5X2</accession>
<name>A0AAY4B5X2_9TELE</name>
<dbReference type="Ensembl" id="ENSDCDT00010017180.1">
    <property type="protein sequence ID" value="ENSDCDP00010016180.1"/>
    <property type="gene ID" value="ENSDCDG00010007461.1"/>
</dbReference>
<evidence type="ECO:0000313" key="1">
    <source>
        <dbReference type="Ensembl" id="ENSDCDP00010016180.1"/>
    </source>
</evidence>
<organism evidence="1 2">
    <name type="scientific">Denticeps clupeoides</name>
    <name type="common">denticle herring</name>
    <dbReference type="NCBI Taxonomy" id="299321"/>
    <lineage>
        <taxon>Eukaryota</taxon>
        <taxon>Metazoa</taxon>
        <taxon>Chordata</taxon>
        <taxon>Craniata</taxon>
        <taxon>Vertebrata</taxon>
        <taxon>Euteleostomi</taxon>
        <taxon>Actinopterygii</taxon>
        <taxon>Neopterygii</taxon>
        <taxon>Teleostei</taxon>
        <taxon>Clupei</taxon>
        <taxon>Clupeiformes</taxon>
        <taxon>Denticipitoidei</taxon>
        <taxon>Denticipitidae</taxon>
        <taxon>Denticeps</taxon>
    </lineage>
</organism>
<proteinExistence type="predicted"/>